<dbReference type="EMBL" id="VOIH02000004">
    <property type="protein sequence ID" value="KAF3449521.1"/>
    <property type="molecule type" value="Genomic_DNA"/>
</dbReference>
<protein>
    <recommendedName>
        <fullName evidence="4">Something about silencing protein 4 domain-containing protein</fullName>
    </recommendedName>
</protein>
<feature type="compositionally biased region" description="Polar residues" evidence="1">
    <location>
        <begin position="144"/>
        <end position="158"/>
    </location>
</feature>
<name>A0A8K0HBF9_9ROSA</name>
<sequence length="324" mass="36965">MAPSRRLPVRLSRATVYSDPSSASTPSFDSASSSVRVIDPNQEVEQNLVPHAEPNAGRDNLDEYRPRFFIQHLILINTDIPSIFTPEDMSYFKERLLYGEPTDPLWASYPATNMEKMKMRISIDAELAEKEWKKKEKRAAQKASGSTPSQDPKPTSGGTMLVQPKDLTVAMSAEKLPLRKRGMTFENISHKAEQWALKLEANLKREKKDEKLRNLRLDFLRIASERDDLQTQTVDWLHKKKIIYHKGVEDAFLKVRKQMIRQFKARETNWPSPEPSKDKGGNDESSEISSNEDEPAKNTEAEKTPSQTRDFFVEAMDLAKVDGA</sequence>
<feature type="compositionally biased region" description="Acidic residues" evidence="1">
    <location>
        <begin position="284"/>
        <end position="293"/>
    </location>
</feature>
<feature type="region of interest" description="Disordered" evidence="1">
    <location>
        <begin position="264"/>
        <end position="314"/>
    </location>
</feature>
<feature type="compositionally biased region" description="Basic and acidic residues" evidence="1">
    <location>
        <begin position="294"/>
        <end position="303"/>
    </location>
</feature>
<dbReference type="AlphaFoldDB" id="A0A8K0HBF9"/>
<keyword evidence="3" id="KW-1185">Reference proteome</keyword>
<dbReference type="Proteomes" id="UP000796880">
    <property type="component" value="Unassembled WGS sequence"/>
</dbReference>
<evidence type="ECO:0000313" key="3">
    <source>
        <dbReference type="Proteomes" id="UP000796880"/>
    </source>
</evidence>
<accession>A0A8K0HBF9</accession>
<proteinExistence type="predicted"/>
<feature type="region of interest" description="Disordered" evidence="1">
    <location>
        <begin position="132"/>
        <end position="161"/>
    </location>
</feature>
<evidence type="ECO:0000313" key="2">
    <source>
        <dbReference type="EMBL" id="KAF3449521.1"/>
    </source>
</evidence>
<organism evidence="2 3">
    <name type="scientific">Rhamnella rubrinervis</name>
    <dbReference type="NCBI Taxonomy" id="2594499"/>
    <lineage>
        <taxon>Eukaryota</taxon>
        <taxon>Viridiplantae</taxon>
        <taxon>Streptophyta</taxon>
        <taxon>Embryophyta</taxon>
        <taxon>Tracheophyta</taxon>
        <taxon>Spermatophyta</taxon>
        <taxon>Magnoliopsida</taxon>
        <taxon>eudicotyledons</taxon>
        <taxon>Gunneridae</taxon>
        <taxon>Pentapetalae</taxon>
        <taxon>rosids</taxon>
        <taxon>fabids</taxon>
        <taxon>Rosales</taxon>
        <taxon>Rhamnaceae</taxon>
        <taxon>rhamnoid group</taxon>
        <taxon>Rhamneae</taxon>
        <taxon>Rhamnella</taxon>
    </lineage>
</organism>
<comment type="caution">
    <text evidence="2">The sequence shown here is derived from an EMBL/GenBank/DDBJ whole genome shotgun (WGS) entry which is preliminary data.</text>
</comment>
<reference evidence="2" key="1">
    <citation type="submission" date="2020-03" db="EMBL/GenBank/DDBJ databases">
        <title>A high-quality chromosome-level genome assembly of a woody plant with both climbing and erect habits, Rhamnella rubrinervis.</title>
        <authorList>
            <person name="Lu Z."/>
            <person name="Yang Y."/>
            <person name="Zhu X."/>
            <person name="Sun Y."/>
        </authorList>
    </citation>
    <scope>NUCLEOTIDE SEQUENCE</scope>
    <source>
        <strain evidence="2">BYM</strain>
        <tissue evidence="2">Leaf</tissue>
    </source>
</reference>
<gene>
    <name evidence="2" type="ORF">FNV43_RR10250</name>
</gene>
<evidence type="ECO:0008006" key="4">
    <source>
        <dbReference type="Google" id="ProtNLM"/>
    </source>
</evidence>
<evidence type="ECO:0000256" key="1">
    <source>
        <dbReference type="SAM" id="MobiDB-lite"/>
    </source>
</evidence>